<comment type="caution">
    <text evidence="7">The sequence shown here is derived from an EMBL/GenBank/DDBJ whole genome shotgun (WGS) entry which is preliminary data.</text>
</comment>
<keyword evidence="4 5" id="KW-0472">Membrane</keyword>
<gene>
    <name evidence="7" type="ORF">ACFO3D_17365</name>
</gene>
<keyword evidence="8" id="KW-1185">Reference proteome</keyword>
<evidence type="ECO:0000259" key="6">
    <source>
        <dbReference type="Pfam" id="PF06803"/>
    </source>
</evidence>
<evidence type="ECO:0000256" key="5">
    <source>
        <dbReference type="SAM" id="Phobius"/>
    </source>
</evidence>
<evidence type="ECO:0000313" key="7">
    <source>
        <dbReference type="EMBL" id="MFC4559934.1"/>
    </source>
</evidence>
<comment type="subcellular location">
    <subcellularLocation>
        <location evidence="1">Endomembrane system</location>
        <topology evidence="1">Multi-pass membrane protein</topology>
    </subcellularLocation>
</comment>
<dbReference type="Pfam" id="PF06803">
    <property type="entry name" value="DUF1232"/>
    <property type="match status" value="1"/>
</dbReference>
<keyword evidence="2 5" id="KW-0812">Transmembrane</keyword>
<sequence>MFKLLKRMRFILKFHKSVPFIKDFFTSTEVKRGTKLFYAVLFFGYLAFPFDIIPDFLAFFGVLDDIAIAAFLLERMVKAAPDSLKEKHAAVSEIS</sequence>
<dbReference type="InterPro" id="IPR010652">
    <property type="entry name" value="DUF1232"/>
</dbReference>
<proteinExistence type="predicted"/>
<dbReference type="RefSeq" id="WP_390299093.1">
    <property type="nucleotide sequence ID" value="NZ_JBHSFU010000014.1"/>
</dbReference>
<evidence type="ECO:0000256" key="4">
    <source>
        <dbReference type="ARBA" id="ARBA00023136"/>
    </source>
</evidence>
<evidence type="ECO:0000256" key="1">
    <source>
        <dbReference type="ARBA" id="ARBA00004127"/>
    </source>
</evidence>
<dbReference type="Proteomes" id="UP001595989">
    <property type="component" value="Unassembled WGS sequence"/>
</dbReference>
<dbReference type="EMBL" id="JBHSFU010000014">
    <property type="protein sequence ID" value="MFC4559934.1"/>
    <property type="molecule type" value="Genomic_DNA"/>
</dbReference>
<accession>A0ABV9DM13</accession>
<evidence type="ECO:0000256" key="2">
    <source>
        <dbReference type="ARBA" id="ARBA00022692"/>
    </source>
</evidence>
<name>A0ABV9DM13_9BACI</name>
<feature type="transmembrane region" description="Helical" evidence="5">
    <location>
        <begin position="36"/>
        <end position="53"/>
    </location>
</feature>
<feature type="domain" description="DUF1232" evidence="6">
    <location>
        <begin position="39"/>
        <end position="71"/>
    </location>
</feature>
<protein>
    <submittedName>
        <fullName evidence="7">YkvA family protein</fullName>
    </submittedName>
</protein>
<reference evidence="8" key="1">
    <citation type="journal article" date="2019" name="Int. J. Syst. Evol. Microbiol.">
        <title>The Global Catalogue of Microorganisms (GCM) 10K type strain sequencing project: providing services to taxonomists for standard genome sequencing and annotation.</title>
        <authorList>
            <consortium name="The Broad Institute Genomics Platform"/>
            <consortium name="The Broad Institute Genome Sequencing Center for Infectious Disease"/>
            <person name="Wu L."/>
            <person name="Ma J."/>
        </authorList>
    </citation>
    <scope>NUCLEOTIDE SEQUENCE [LARGE SCALE GENOMIC DNA]</scope>
    <source>
        <strain evidence="8">CGMCC 4.7426</strain>
    </source>
</reference>
<evidence type="ECO:0000313" key="8">
    <source>
        <dbReference type="Proteomes" id="UP001595989"/>
    </source>
</evidence>
<keyword evidence="3 5" id="KW-1133">Transmembrane helix</keyword>
<evidence type="ECO:0000256" key="3">
    <source>
        <dbReference type="ARBA" id="ARBA00022989"/>
    </source>
</evidence>
<organism evidence="7 8">
    <name type="scientific">Virgibacillus kekensis</name>
    <dbReference type="NCBI Taxonomy" id="202261"/>
    <lineage>
        <taxon>Bacteria</taxon>
        <taxon>Bacillati</taxon>
        <taxon>Bacillota</taxon>
        <taxon>Bacilli</taxon>
        <taxon>Bacillales</taxon>
        <taxon>Bacillaceae</taxon>
        <taxon>Virgibacillus</taxon>
    </lineage>
</organism>